<evidence type="ECO:0000256" key="1">
    <source>
        <dbReference type="SAM" id="MobiDB-lite"/>
    </source>
</evidence>
<sequence>MTQRRLEEGERLRKELMEYVKFIVAILPDNWKGYATQGLDGQEFPLSPELQQQLREACGRQPGDGPKGHVHPPHPAGAPAEPLPPLRAPRRSSPGASHAAHQKSPYGVPPQQPPARAKTAR</sequence>
<keyword evidence="3" id="KW-1185">Reference proteome</keyword>
<feature type="compositionally biased region" description="Pro residues" evidence="1">
    <location>
        <begin position="73"/>
        <end position="87"/>
    </location>
</feature>
<name>A0ABN9T9V1_9DINO</name>
<proteinExistence type="predicted"/>
<organism evidence="2 3">
    <name type="scientific">Prorocentrum cordatum</name>
    <dbReference type="NCBI Taxonomy" id="2364126"/>
    <lineage>
        <taxon>Eukaryota</taxon>
        <taxon>Sar</taxon>
        <taxon>Alveolata</taxon>
        <taxon>Dinophyceae</taxon>
        <taxon>Prorocentrales</taxon>
        <taxon>Prorocentraceae</taxon>
        <taxon>Prorocentrum</taxon>
    </lineage>
</organism>
<feature type="region of interest" description="Disordered" evidence="1">
    <location>
        <begin position="36"/>
        <end position="121"/>
    </location>
</feature>
<dbReference type="EMBL" id="CAUYUJ010014493">
    <property type="protein sequence ID" value="CAK0841916.1"/>
    <property type="molecule type" value="Genomic_DNA"/>
</dbReference>
<evidence type="ECO:0000313" key="2">
    <source>
        <dbReference type="EMBL" id="CAK0841916.1"/>
    </source>
</evidence>
<gene>
    <name evidence="2" type="ORF">PCOR1329_LOCUS36980</name>
</gene>
<dbReference type="Proteomes" id="UP001189429">
    <property type="component" value="Unassembled WGS sequence"/>
</dbReference>
<reference evidence="2" key="1">
    <citation type="submission" date="2023-10" db="EMBL/GenBank/DDBJ databases">
        <authorList>
            <person name="Chen Y."/>
            <person name="Shah S."/>
            <person name="Dougan E. K."/>
            <person name="Thang M."/>
            <person name="Chan C."/>
        </authorList>
    </citation>
    <scope>NUCLEOTIDE SEQUENCE [LARGE SCALE GENOMIC DNA]</scope>
</reference>
<comment type="caution">
    <text evidence="2">The sequence shown here is derived from an EMBL/GenBank/DDBJ whole genome shotgun (WGS) entry which is preliminary data.</text>
</comment>
<evidence type="ECO:0000313" key="3">
    <source>
        <dbReference type="Proteomes" id="UP001189429"/>
    </source>
</evidence>
<accession>A0ABN9T9V1</accession>
<protein>
    <submittedName>
        <fullName evidence="2">Uncharacterized protein</fullName>
    </submittedName>
</protein>